<reference evidence="7" key="1">
    <citation type="journal article" date="2021" name="Evol. Appl.">
        <title>The genome of the Pyrenean desman and the effects of bottlenecks and inbreeding on the genomic landscape of an endangered species.</title>
        <authorList>
            <person name="Escoda L."/>
            <person name="Castresana J."/>
        </authorList>
    </citation>
    <scope>NUCLEOTIDE SEQUENCE</scope>
    <source>
        <strain evidence="7">IBE-C5619</strain>
    </source>
</reference>
<protein>
    <submittedName>
        <fullName evidence="7">Peroxisomal membrane protein 11A</fullName>
    </submittedName>
</protein>
<dbReference type="Proteomes" id="UP000700334">
    <property type="component" value="Unassembled WGS sequence"/>
</dbReference>
<feature type="region of interest" description="Disordered" evidence="5">
    <location>
        <begin position="343"/>
        <end position="376"/>
    </location>
</feature>
<feature type="compositionally biased region" description="Basic and acidic residues" evidence="5">
    <location>
        <begin position="470"/>
        <end position="485"/>
    </location>
</feature>
<keyword evidence="8" id="KW-1185">Reference proteome</keyword>
<evidence type="ECO:0000256" key="5">
    <source>
        <dbReference type="SAM" id="MobiDB-lite"/>
    </source>
</evidence>
<evidence type="ECO:0000256" key="1">
    <source>
        <dbReference type="ARBA" id="ARBA00022593"/>
    </source>
</evidence>
<evidence type="ECO:0000313" key="8">
    <source>
        <dbReference type="Proteomes" id="UP000700334"/>
    </source>
</evidence>
<evidence type="ECO:0000256" key="2">
    <source>
        <dbReference type="ARBA" id="ARBA00023136"/>
    </source>
</evidence>
<dbReference type="GO" id="GO:0016559">
    <property type="term" value="P:peroxisome fission"/>
    <property type="evidence" value="ECO:0007669"/>
    <property type="project" value="InterPro"/>
</dbReference>
<feature type="region of interest" description="Disordered" evidence="5">
    <location>
        <begin position="418"/>
        <end position="440"/>
    </location>
</feature>
<feature type="region of interest" description="Disordered" evidence="5">
    <location>
        <begin position="1"/>
        <end position="163"/>
    </location>
</feature>
<comment type="subcellular location">
    <subcellularLocation>
        <location evidence="4">Peroxisome membrane</location>
    </subcellularLocation>
</comment>
<feature type="non-terminal residue" evidence="7">
    <location>
        <position position="798"/>
    </location>
</feature>
<keyword evidence="6" id="KW-0812">Transmembrane</keyword>
<keyword evidence="6" id="KW-1133">Transmembrane helix</keyword>
<feature type="region of interest" description="Disordered" evidence="5">
    <location>
        <begin position="300"/>
        <end position="323"/>
    </location>
</feature>
<accession>A0A8J6A8F5</accession>
<evidence type="ECO:0000313" key="7">
    <source>
        <dbReference type="EMBL" id="KAG8516333.1"/>
    </source>
</evidence>
<dbReference type="OrthoDB" id="411017at2759"/>
<feature type="region of interest" description="Disordered" evidence="5">
    <location>
        <begin position="196"/>
        <end position="222"/>
    </location>
</feature>
<organism evidence="7 8">
    <name type="scientific">Galemys pyrenaicus</name>
    <name type="common">Iberian desman</name>
    <name type="synonym">Pyrenean desman</name>
    <dbReference type="NCBI Taxonomy" id="202257"/>
    <lineage>
        <taxon>Eukaryota</taxon>
        <taxon>Metazoa</taxon>
        <taxon>Chordata</taxon>
        <taxon>Craniata</taxon>
        <taxon>Vertebrata</taxon>
        <taxon>Euteleostomi</taxon>
        <taxon>Mammalia</taxon>
        <taxon>Eutheria</taxon>
        <taxon>Laurasiatheria</taxon>
        <taxon>Eulipotyphla</taxon>
        <taxon>Talpidae</taxon>
        <taxon>Galemys</taxon>
    </lineage>
</organism>
<feature type="compositionally biased region" description="Pro residues" evidence="5">
    <location>
        <begin position="245"/>
        <end position="261"/>
    </location>
</feature>
<dbReference type="GO" id="GO:0005778">
    <property type="term" value="C:peroxisomal membrane"/>
    <property type="evidence" value="ECO:0007669"/>
    <property type="project" value="UniProtKB-SubCell"/>
</dbReference>
<feature type="compositionally biased region" description="Gly residues" evidence="5">
    <location>
        <begin position="68"/>
        <end position="78"/>
    </location>
</feature>
<evidence type="ECO:0000256" key="3">
    <source>
        <dbReference type="ARBA" id="ARBA00023140"/>
    </source>
</evidence>
<dbReference type="AlphaFoldDB" id="A0A8J6A8F5"/>
<evidence type="ECO:0000256" key="6">
    <source>
        <dbReference type="SAM" id="Phobius"/>
    </source>
</evidence>
<dbReference type="PANTHER" id="PTHR12652">
    <property type="entry name" value="PEROXISOMAL BIOGENESIS FACTOR 11"/>
    <property type="match status" value="1"/>
</dbReference>
<feature type="compositionally biased region" description="Basic and acidic residues" evidence="5">
    <location>
        <begin position="98"/>
        <end position="109"/>
    </location>
</feature>
<comment type="caution">
    <text evidence="7">The sequence shown here is derived from an EMBL/GenBank/DDBJ whole genome shotgun (WGS) entry which is preliminary data.</text>
</comment>
<dbReference type="PANTHER" id="PTHR12652:SF22">
    <property type="entry name" value="PEROXISOMAL MEMBRANE PROTEIN 11A"/>
    <property type="match status" value="1"/>
</dbReference>
<feature type="compositionally biased region" description="Basic and acidic residues" evidence="5">
    <location>
        <begin position="128"/>
        <end position="143"/>
    </location>
</feature>
<feature type="region of interest" description="Disordered" evidence="5">
    <location>
        <begin position="465"/>
        <end position="485"/>
    </location>
</feature>
<dbReference type="Pfam" id="PF05648">
    <property type="entry name" value="PEX11"/>
    <property type="match status" value="2"/>
</dbReference>
<feature type="compositionally biased region" description="Low complexity" evidence="5">
    <location>
        <begin position="149"/>
        <end position="162"/>
    </location>
</feature>
<keyword evidence="3" id="KW-0576">Peroxisome</keyword>
<keyword evidence="2 6" id="KW-0472">Membrane</keyword>
<evidence type="ECO:0000256" key="4">
    <source>
        <dbReference type="ARBA" id="ARBA00046271"/>
    </source>
</evidence>
<feature type="transmembrane region" description="Helical" evidence="6">
    <location>
        <begin position="772"/>
        <end position="793"/>
    </location>
</feature>
<gene>
    <name evidence="7" type="ORF">J0S82_016067</name>
</gene>
<name>A0A8J6A8F5_GALPY</name>
<sequence length="798" mass="84229">CLTERLQGLEAKPAHAHAARGPLGPAGKAKLARARNRLQEGSGGSAPQTRLWGALGRETPAGLPRAGICGGTGAGGRPRSGRRTPTVPAGRGAPGTRGEPRPGERESGFKRSPGPTAWRRPGNRHFRPRPEVREGVPGRRVAGDPELCARAGTGRPRTARPGAHAHLGGAMDAFIGFTNQSQGRDRLFRWVGRSRERGAQVSGAAGGAGGRRRGRPRLPGSPRATLLALNSALPGARSPQAYAPHPTPPSSQPPAPHPPAHSPELAGEPGGGTRGWQGRQWQVCPGAALRLLDSLLRNPEANHLPSGGPESLSPHSWLRRPPLQPQTDQLLMSWHSATALCAGLTGQGRDPGAQSPRVGGSEDGGGGDIITGRSSHELGSPKRWFVISDFSSPPLGTCHRLGRRALCLLRSAARKASGAAGQRGRAPVGTSLQPQEGSGSRAARASVGAPAAGVLGVVAQEPFGSEESFQPEKTEDTGCVADREDSCRPSMSRLVPAGPGSSCPRPVASPAPAVPFAHGVAVAESGLEGASRKAIQYTCMLLRYLLEPRAGKEAVVTKLKNLESSVSTGRKCKYLSGGTAARLRAHSPAASVLPGQWHLGLHRHQLLAGFRLGNVVHAVQAARQSLHAPELVPRLCLTLANVNRVGYFVCDTILWAGSVGLAPGVERDKWRLRAARYYCLSLLLSLARDLYEILLQVERVARDRARKGAWASREPPACSVADEETEWLQSLLLLLCRALRRHPPLLLDTVRNCCDLLIPLDQLGIYKCNPGVLGLGGLVSSVAGIVAVAYPHLKLKTR</sequence>
<dbReference type="InterPro" id="IPR008733">
    <property type="entry name" value="PEX11"/>
</dbReference>
<proteinExistence type="predicted"/>
<feature type="region of interest" description="Disordered" evidence="5">
    <location>
        <begin position="236"/>
        <end position="278"/>
    </location>
</feature>
<dbReference type="EMBL" id="JAGFMF010011680">
    <property type="protein sequence ID" value="KAG8516333.1"/>
    <property type="molecule type" value="Genomic_DNA"/>
</dbReference>
<keyword evidence="1" id="KW-0962">Peroxisome biogenesis</keyword>